<dbReference type="InterPro" id="IPR000225">
    <property type="entry name" value="Armadillo"/>
</dbReference>
<keyword evidence="9" id="KW-1185">Reference proteome</keyword>
<dbReference type="GO" id="GO:0048280">
    <property type="term" value="P:vesicle fusion with Golgi apparatus"/>
    <property type="evidence" value="ECO:0007669"/>
    <property type="project" value="InterPro"/>
</dbReference>
<gene>
    <name evidence="8" type="ORF">AGERDE_LOCUS853</name>
</gene>
<protein>
    <submittedName>
        <fullName evidence="8">4785_t:CDS:1</fullName>
    </submittedName>
</protein>
<dbReference type="GO" id="GO:0006888">
    <property type="term" value="P:endoplasmic reticulum to Golgi vesicle-mediated transport"/>
    <property type="evidence" value="ECO:0007669"/>
    <property type="project" value="TreeGrafter"/>
</dbReference>
<dbReference type="Proteomes" id="UP000789831">
    <property type="component" value="Unassembled WGS sequence"/>
</dbReference>
<dbReference type="GO" id="GO:0006886">
    <property type="term" value="P:intracellular protein transport"/>
    <property type="evidence" value="ECO:0007669"/>
    <property type="project" value="InterPro"/>
</dbReference>
<evidence type="ECO:0000313" key="8">
    <source>
        <dbReference type="EMBL" id="CAG8438332.1"/>
    </source>
</evidence>
<dbReference type="OrthoDB" id="198977at2759"/>
<dbReference type="GO" id="GO:0005795">
    <property type="term" value="C:Golgi stack"/>
    <property type="evidence" value="ECO:0007669"/>
    <property type="project" value="TreeGrafter"/>
</dbReference>
<evidence type="ECO:0000256" key="3">
    <source>
        <dbReference type="ARBA" id="ARBA00023054"/>
    </source>
</evidence>
<feature type="repeat" description="ARM" evidence="4">
    <location>
        <begin position="62"/>
        <end position="91"/>
    </location>
</feature>
<sequence>MEFLQRGYKGLLGEKGQTQSAADTVIKLCDRASNSTLLEDRRAAVLGLKGLSREYRLEVGESGLPVLLRILDEDKDDIDIVKAILEVLNILCTPERQQEPSSNLDLGVRFTDELVNEPKSIHLLLDLLKQFDFYVRYHDVQLLSKLLATRPEKVQECVLTAPMGIPRLMDLLNDRREIIRNEGLLLLIALTETNAEIQKIVAFENAFENLLEIIKEEDDLHGGIIVQDCLQLIVNLLRYNVSNQNSFRETSCIQRIPTLLGYPVQDQQQKSTPKEPIEFLTQDWPDQLVNNTYVLLELIRILVVPNNTNTVKNQNVMHHYSVLKPIIELALASNAPSPLKAQALYALADLIRANQASQEYLEKIVISIPHVREQSMQQDFRLPPRPAVMALIAIAVGAEHVENYATRAAATYAFECYISNNSEAQVVVASTLTPPPDLNPDPDILIAKSQSAGTLLLSAILEWEESAADPYVVWFASVIFSHILKNNERAKEYARLIDTGDVENDEEAVSLLHAIAGNLMIATRNNADVRVLIGYLCLLCVWLWDSPKSVRDFLSEGSHLQILITPITQSSGVDARVQGLCAFLLGICYEFNDEKDVPINRSMLQPILQNRIGVDQCINRITRLREIPNFKHVSQYLQVTPEEEEKGLPDLFFDYSFVEFFKNNYETIQKSISADPRAGPAPRRSTDLNGGSGNSSNDYYDISAAASAASATIASLKTVIQNQEQQIDEMKEQISKLKETSEAEKTASINEIASLTAQISSLQSLVTTHQTKQATLEKEQEDTMELLADQDETIKQYRIVEMRKR</sequence>
<dbReference type="PANTHER" id="PTHR10013">
    <property type="entry name" value="GENERAL VESICULAR TRANSPORT FACTOR P115"/>
    <property type="match status" value="1"/>
</dbReference>
<dbReference type="GO" id="GO:0012507">
    <property type="term" value="C:ER to Golgi transport vesicle membrane"/>
    <property type="evidence" value="ECO:0007669"/>
    <property type="project" value="TreeGrafter"/>
</dbReference>
<dbReference type="PANTHER" id="PTHR10013:SF0">
    <property type="entry name" value="GENERAL VESICULAR TRANSPORT FACTOR P115"/>
    <property type="match status" value="1"/>
</dbReference>
<dbReference type="Gene3D" id="1.10.287.1490">
    <property type="match status" value="1"/>
</dbReference>
<dbReference type="FunFam" id="1.25.10.10:FF:000296">
    <property type="entry name" value="Related to transport protein USO1"/>
    <property type="match status" value="1"/>
</dbReference>
<dbReference type="SUPFAM" id="SSF48371">
    <property type="entry name" value="ARM repeat"/>
    <property type="match status" value="1"/>
</dbReference>
<reference evidence="8" key="1">
    <citation type="submission" date="2021-06" db="EMBL/GenBank/DDBJ databases">
        <authorList>
            <person name="Kallberg Y."/>
            <person name="Tangrot J."/>
            <person name="Rosling A."/>
        </authorList>
    </citation>
    <scope>NUCLEOTIDE SEQUENCE</scope>
    <source>
        <strain evidence="8">MT106</strain>
    </source>
</reference>
<dbReference type="Gene3D" id="1.25.10.10">
    <property type="entry name" value="Leucine-rich Repeat Variant"/>
    <property type="match status" value="1"/>
</dbReference>
<dbReference type="GO" id="GO:0048211">
    <property type="term" value="P:Golgi vesicle docking"/>
    <property type="evidence" value="ECO:0007669"/>
    <property type="project" value="TreeGrafter"/>
</dbReference>
<dbReference type="Pfam" id="PF04869">
    <property type="entry name" value="Uso1_p115_head"/>
    <property type="match status" value="1"/>
</dbReference>
<keyword evidence="2" id="KW-0333">Golgi apparatus</keyword>
<comment type="subcellular location">
    <subcellularLocation>
        <location evidence="1">Golgi apparatus</location>
    </subcellularLocation>
</comment>
<dbReference type="PROSITE" id="PS50176">
    <property type="entry name" value="ARM_REPEAT"/>
    <property type="match status" value="1"/>
</dbReference>
<evidence type="ECO:0000256" key="4">
    <source>
        <dbReference type="PROSITE-ProRule" id="PRU00259"/>
    </source>
</evidence>
<dbReference type="InterPro" id="IPR024095">
    <property type="entry name" value="Vesicle_P115"/>
</dbReference>
<comment type="caution">
    <text evidence="8">The sequence shown here is derived from an EMBL/GenBank/DDBJ whole genome shotgun (WGS) entry which is preliminary data.</text>
</comment>
<name>A0A9N8V8C8_9GLOM</name>
<feature type="coiled-coil region" evidence="5">
    <location>
        <begin position="713"/>
        <end position="747"/>
    </location>
</feature>
<evidence type="ECO:0000256" key="6">
    <source>
        <dbReference type="SAM" id="MobiDB-lite"/>
    </source>
</evidence>
<evidence type="ECO:0000256" key="2">
    <source>
        <dbReference type="ARBA" id="ARBA00023034"/>
    </source>
</evidence>
<evidence type="ECO:0000313" key="9">
    <source>
        <dbReference type="Proteomes" id="UP000789831"/>
    </source>
</evidence>
<dbReference type="InterPro" id="IPR016024">
    <property type="entry name" value="ARM-type_fold"/>
</dbReference>
<dbReference type="InterPro" id="IPR006953">
    <property type="entry name" value="Vesicle_Uso1_P115_head"/>
</dbReference>
<organism evidence="8 9">
    <name type="scientific">Ambispora gerdemannii</name>
    <dbReference type="NCBI Taxonomy" id="144530"/>
    <lineage>
        <taxon>Eukaryota</taxon>
        <taxon>Fungi</taxon>
        <taxon>Fungi incertae sedis</taxon>
        <taxon>Mucoromycota</taxon>
        <taxon>Glomeromycotina</taxon>
        <taxon>Glomeromycetes</taxon>
        <taxon>Archaeosporales</taxon>
        <taxon>Ambisporaceae</taxon>
        <taxon>Ambispora</taxon>
    </lineage>
</organism>
<evidence type="ECO:0000256" key="5">
    <source>
        <dbReference type="SAM" id="Coils"/>
    </source>
</evidence>
<keyword evidence="3 5" id="KW-0175">Coiled coil</keyword>
<evidence type="ECO:0000256" key="1">
    <source>
        <dbReference type="ARBA" id="ARBA00004555"/>
    </source>
</evidence>
<accession>A0A9N8V8C8</accession>
<dbReference type="GO" id="GO:0005783">
    <property type="term" value="C:endoplasmic reticulum"/>
    <property type="evidence" value="ECO:0007669"/>
    <property type="project" value="TreeGrafter"/>
</dbReference>
<dbReference type="GO" id="GO:0000139">
    <property type="term" value="C:Golgi membrane"/>
    <property type="evidence" value="ECO:0007669"/>
    <property type="project" value="InterPro"/>
</dbReference>
<feature type="domain" description="Vesicle tethering protein Uso1/P115-like head" evidence="7">
    <location>
        <begin position="354"/>
        <end position="672"/>
    </location>
</feature>
<feature type="region of interest" description="Disordered" evidence="6">
    <location>
        <begin position="672"/>
        <end position="694"/>
    </location>
</feature>
<dbReference type="EMBL" id="CAJVPL010000048">
    <property type="protein sequence ID" value="CAG8438332.1"/>
    <property type="molecule type" value="Genomic_DNA"/>
</dbReference>
<dbReference type="InterPro" id="IPR011989">
    <property type="entry name" value="ARM-like"/>
</dbReference>
<proteinExistence type="predicted"/>
<dbReference type="AlphaFoldDB" id="A0A9N8V8C8"/>
<evidence type="ECO:0000259" key="7">
    <source>
        <dbReference type="Pfam" id="PF04869"/>
    </source>
</evidence>